<dbReference type="SUPFAM" id="SSF53335">
    <property type="entry name" value="S-adenosyl-L-methionine-dependent methyltransferases"/>
    <property type="match status" value="1"/>
</dbReference>
<proteinExistence type="predicted"/>
<dbReference type="InterPro" id="IPR029063">
    <property type="entry name" value="SAM-dependent_MTases_sf"/>
</dbReference>
<accession>A0A517YM33</accession>
<dbReference type="Proteomes" id="UP000315017">
    <property type="component" value="Chromosome"/>
</dbReference>
<organism evidence="2 3">
    <name type="scientific">Anatilimnocola aggregata</name>
    <dbReference type="NCBI Taxonomy" id="2528021"/>
    <lineage>
        <taxon>Bacteria</taxon>
        <taxon>Pseudomonadati</taxon>
        <taxon>Planctomycetota</taxon>
        <taxon>Planctomycetia</taxon>
        <taxon>Pirellulales</taxon>
        <taxon>Pirellulaceae</taxon>
        <taxon>Anatilimnocola</taxon>
    </lineage>
</organism>
<dbReference type="GO" id="GO:0102082">
    <property type="term" value="F:demethylrebeccamycin--D-glucose O-methyltransferase activity"/>
    <property type="evidence" value="ECO:0007669"/>
    <property type="project" value="UniProtKB-EC"/>
</dbReference>
<dbReference type="PANTHER" id="PTHR43591">
    <property type="entry name" value="METHYLTRANSFERASE"/>
    <property type="match status" value="1"/>
</dbReference>
<evidence type="ECO:0000313" key="3">
    <source>
        <dbReference type="Proteomes" id="UP000315017"/>
    </source>
</evidence>
<evidence type="ECO:0000313" key="2">
    <source>
        <dbReference type="EMBL" id="QDU31282.1"/>
    </source>
</evidence>
<keyword evidence="2" id="KW-0489">Methyltransferase</keyword>
<keyword evidence="3" id="KW-1185">Reference proteome</keyword>
<keyword evidence="2" id="KW-0808">Transferase</keyword>
<dbReference type="AlphaFoldDB" id="A0A517YM33"/>
<sequence length="240" mass="26428">MALPRVLEPEVMDTDAEASSYNSMDHSAVNRLFVADLLAVLATQPAPKSRSRLVPDDDDAATLDVLDLGTGTALIVVELCDQLAECRVMAADAAAAMLNLAHYNLEVAGHMHRVQLDQIDAKQLHYVNGQFGIVMSNSLIHHIPEPIIALREAVRVTLPGGLLFFRDLLRPESTAQLAELVQTYAGNETEFSRKMFTESLHAALSLSEIRELIASLGFPAESVQQTSDRHWTWTGWRNAE</sequence>
<feature type="domain" description="Methyltransferase type 11" evidence="1">
    <location>
        <begin position="66"/>
        <end position="165"/>
    </location>
</feature>
<dbReference type="PANTHER" id="PTHR43591:SF24">
    <property type="entry name" value="2-METHOXY-6-POLYPRENYL-1,4-BENZOQUINOL METHYLASE, MITOCHONDRIAL"/>
    <property type="match status" value="1"/>
</dbReference>
<dbReference type="GO" id="GO:0008757">
    <property type="term" value="F:S-adenosylmethionine-dependent methyltransferase activity"/>
    <property type="evidence" value="ECO:0007669"/>
    <property type="project" value="InterPro"/>
</dbReference>
<dbReference type="Pfam" id="PF08241">
    <property type="entry name" value="Methyltransf_11"/>
    <property type="match status" value="1"/>
</dbReference>
<gene>
    <name evidence="2" type="primary">rebM</name>
    <name evidence="2" type="ORF">ETAA8_64350</name>
</gene>
<dbReference type="GO" id="GO:0032259">
    <property type="term" value="P:methylation"/>
    <property type="evidence" value="ECO:0007669"/>
    <property type="project" value="UniProtKB-KW"/>
</dbReference>
<protein>
    <submittedName>
        <fullName evidence="2">Demethylrebeccamycin-D-glucose O-methyltransferase</fullName>
        <ecNumber evidence="2">2.1.1.164</ecNumber>
    </submittedName>
</protein>
<name>A0A517YM33_9BACT</name>
<dbReference type="KEGG" id="aagg:ETAA8_64350"/>
<dbReference type="Gene3D" id="3.40.50.150">
    <property type="entry name" value="Vaccinia Virus protein VP39"/>
    <property type="match status" value="1"/>
</dbReference>
<dbReference type="EC" id="2.1.1.164" evidence="2"/>
<reference evidence="2 3" key="1">
    <citation type="submission" date="2019-02" db="EMBL/GenBank/DDBJ databases">
        <title>Deep-cultivation of Planctomycetes and their phenomic and genomic characterization uncovers novel biology.</title>
        <authorList>
            <person name="Wiegand S."/>
            <person name="Jogler M."/>
            <person name="Boedeker C."/>
            <person name="Pinto D."/>
            <person name="Vollmers J."/>
            <person name="Rivas-Marin E."/>
            <person name="Kohn T."/>
            <person name="Peeters S.H."/>
            <person name="Heuer A."/>
            <person name="Rast P."/>
            <person name="Oberbeckmann S."/>
            <person name="Bunk B."/>
            <person name="Jeske O."/>
            <person name="Meyerdierks A."/>
            <person name="Storesund J.E."/>
            <person name="Kallscheuer N."/>
            <person name="Luecker S."/>
            <person name="Lage O.M."/>
            <person name="Pohl T."/>
            <person name="Merkel B.J."/>
            <person name="Hornburger P."/>
            <person name="Mueller R.-W."/>
            <person name="Bruemmer F."/>
            <person name="Labrenz M."/>
            <person name="Spormann A.M."/>
            <person name="Op den Camp H."/>
            <person name="Overmann J."/>
            <person name="Amann R."/>
            <person name="Jetten M.S.M."/>
            <person name="Mascher T."/>
            <person name="Medema M.H."/>
            <person name="Devos D.P."/>
            <person name="Kaster A.-K."/>
            <person name="Ovreas L."/>
            <person name="Rohde M."/>
            <person name="Galperin M.Y."/>
            <person name="Jogler C."/>
        </authorList>
    </citation>
    <scope>NUCLEOTIDE SEQUENCE [LARGE SCALE GENOMIC DNA]</scope>
    <source>
        <strain evidence="2 3">ETA_A8</strain>
    </source>
</reference>
<dbReference type="InterPro" id="IPR013216">
    <property type="entry name" value="Methyltransf_11"/>
</dbReference>
<dbReference type="OrthoDB" id="9778766at2"/>
<evidence type="ECO:0000259" key="1">
    <source>
        <dbReference type="Pfam" id="PF08241"/>
    </source>
</evidence>
<dbReference type="RefSeq" id="WP_145098162.1">
    <property type="nucleotide sequence ID" value="NZ_CP036274.1"/>
</dbReference>
<dbReference type="EMBL" id="CP036274">
    <property type="protein sequence ID" value="QDU31282.1"/>
    <property type="molecule type" value="Genomic_DNA"/>
</dbReference>